<feature type="chain" id="PRO_5037298232" evidence="8">
    <location>
        <begin position="24"/>
        <end position="689"/>
    </location>
</feature>
<evidence type="ECO:0000256" key="2">
    <source>
        <dbReference type="ARBA" id="ARBA00007357"/>
    </source>
</evidence>
<reference evidence="11" key="2">
    <citation type="submission" date="2020-09" db="EMBL/GenBank/DDBJ databases">
        <authorList>
            <person name="Sun Q."/>
            <person name="Zhou Y."/>
        </authorList>
    </citation>
    <scope>NUCLEOTIDE SEQUENCE</scope>
    <source>
        <strain evidence="11">CGMCC 1.10998</strain>
    </source>
</reference>
<evidence type="ECO:0000259" key="9">
    <source>
        <dbReference type="Pfam" id="PF01431"/>
    </source>
</evidence>
<dbReference type="GO" id="GO:0005886">
    <property type="term" value="C:plasma membrane"/>
    <property type="evidence" value="ECO:0007669"/>
    <property type="project" value="TreeGrafter"/>
</dbReference>
<dbReference type="GO" id="GO:0004222">
    <property type="term" value="F:metalloendopeptidase activity"/>
    <property type="evidence" value="ECO:0007669"/>
    <property type="project" value="InterPro"/>
</dbReference>
<dbReference type="CDD" id="cd08662">
    <property type="entry name" value="M13"/>
    <property type="match status" value="1"/>
</dbReference>
<protein>
    <submittedName>
        <fullName evidence="11">Peptidase M13</fullName>
    </submittedName>
</protein>
<evidence type="ECO:0000256" key="3">
    <source>
        <dbReference type="ARBA" id="ARBA00022670"/>
    </source>
</evidence>
<name>A0A916UVX3_9BURK</name>
<keyword evidence="3" id="KW-0645">Protease</keyword>
<dbReference type="Pfam" id="PF01431">
    <property type="entry name" value="Peptidase_M13"/>
    <property type="match status" value="1"/>
</dbReference>
<dbReference type="PANTHER" id="PTHR11733:SF167">
    <property type="entry name" value="FI17812P1-RELATED"/>
    <property type="match status" value="1"/>
</dbReference>
<organism evidence="11 12">
    <name type="scientific">Undibacterium terreum</name>
    <dbReference type="NCBI Taxonomy" id="1224302"/>
    <lineage>
        <taxon>Bacteria</taxon>
        <taxon>Pseudomonadati</taxon>
        <taxon>Pseudomonadota</taxon>
        <taxon>Betaproteobacteria</taxon>
        <taxon>Burkholderiales</taxon>
        <taxon>Oxalobacteraceae</taxon>
        <taxon>Undibacterium</taxon>
    </lineage>
</organism>
<accession>A0A916UVX3</accession>
<comment type="caution">
    <text evidence="11">The sequence shown here is derived from an EMBL/GenBank/DDBJ whole genome shotgun (WGS) entry which is preliminary data.</text>
</comment>
<evidence type="ECO:0000256" key="4">
    <source>
        <dbReference type="ARBA" id="ARBA00022723"/>
    </source>
</evidence>
<sequence length="689" mass="75826">MNSKLFGAIALMFAGATSIQLQAAEPAKATAASSSTVLLSGIYTKNNDASVKPQEDFFRHVNGHWLKTSTIPGDKSGAGAFLDLRESTVPQLGDIIKALAKDTNTKPGTEAAKIADMYATYMDEANIEALGLKPLAADFAQVAAITDKKQFPAMIAYLNLISGTAPYDIGIHLDAKDSTKYVADLSQSGLGMPDRDYYLKDDDTRLKAARTKYVAHVEKMLSMAGDKDAAKSAADILALETALAKAQWTKVENRDPVKTYNKIELSKLDALTPGYDMNAYLKALGIQDKITYIVVSQPSYLTGFSKVVQDMPLETWKTYFKWRMLSSAASQLPKAFAEENFAFYSTVLNGVPKQEERWKRGVHLVDGAMGESLGKLYVEKHFPAASKARMEQLVANLLAAYRQSIDTLDWMSPETKKEAQAKLASFTPKIGYPKKWRDYSALQVVKGDAVGNARRSAIFASQVELDKLGKPVDRDEWGMTPQTVNAYYNPEMNEIVFPAAILQPPFFDPKADDAVNYGGIGAVIGHEISHGFDDQGAQYDGTGNLRDWWTKEDHEKFAAKTAVLVKQYNAFSPVPGYNVNGELTLGENIADNSGLSIAYKAYKISLNGKPAPVLGGLTGDQRFFTGFAQVWRGKMRDEAAIVRIKTDPHSPPEFRANGTLRNMPDFYKSFNVKEGDKMYLAPTDRVSIW</sequence>
<dbReference type="InterPro" id="IPR042089">
    <property type="entry name" value="Peptidase_M13_dom_2"/>
</dbReference>
<proteinExistence type="inferred from homology"/>
<evidence type="ECO:0000256" key="6">
    <source>
        <dbReference type="ARBA" id="ARBA00022833"/>
    </source>
</evidence>
<dbReference type="PANTHER" id="PTHR11733">
    <property type="entry name" value="ZINC METALLOPROTEASE FAMILY M13 NEPRILYSIN-RELATED"/>
    <property type="match status" value="1"/>
</dbReference>
<keyword evidence="5" id="KW-0378">Hydrolase</keyword>
<dbReference type="Pfam" id="PF05649">
    <property type="entry name" value="Peptidase_M13_N"/>
    <property type="match status" value="1"/>
</dbReference>
<feature type="domain" description="Peptidase M13 N-terminal" evidence="10">
    <location>
        <begin position="53"/>
        <end position="433"/>
    </location>
</feature>
<reference evidence="11" key="1">
    <citation type="journal article" date="2014" name="Int. J. Syst. Evol. Microbiol.">
        <title>Complete genome sequence of Corynebacterium casei LMG S-19264T (=DSM 44701T), isolated from a smear-ripened cheese.</title>
        <authorList>
            <consortium name="US DOE Joint Genome Institute (JGI-PGF)"/>
            <person name="Walter F."/>
            <person name="Albersmeier A."/>
            <person name="Kalinowski J."/>
            <person name="Ruckert C."/>
        </authorList>
    </citation>
    <scope>NUCLEOTIDE SEQUENCE</scope>
    <source>
        <strain evidence="11">CGMCC 1.10998</strain>
    </source>
</reference>
<evidence type="ECO:0000259" key="10">
    <source>
        <dbReference type="Pfam" id="PF05649"/>
    </source>
</evidence>
<dbReference type="SUPFAM" id="SSF55486">
    <property type="entry name" value="Metalloproteases ('zincins'), catalytic domain"/>
    <property type="match status" value="1"/>
</dbReference>
<dbReference type="InterPro" id="IPR018497">
    <property type="entry name" value="Peptidase_M13_C"/>
</dbReference>
<keyword evidence="6" id="KW-0862">Zinc</keyword>
<evidence type="ECO:0000256" key="1">
    <source>
        <dbReference type="ARBA" id="ARBA00001947"/>
    </source>
</evidence>
<dbReference type="PRINTS" id="PR00786">
    <property type="entry name" value="NEPRILYSIN"/>
</dbReference>
<feature type="signal peptide" evidence="8">
    <location>
        <begin position="1"/>
        <end position="23"/>
    </location>
</feature>
<dbReference type="AlphaFoldDB" id="A0A916UVX3"/>
<dbReference type="GO" id="GO:0016485">
    <property type="term" value="P:protein processing"/>
    <property type="evidence" value="ECO:0007669"/>
    <property type="project" value="TreeGrafter"/>
</dbReference>
<evidence type="ECO:0000256" key="8">
    <source>
        <dbReference type="SAM" id="SignalP"/>
    </source>
</evidence>
<evidence type="ECO:0000313" key="11">
    <source>
        <dbReference type="EMBL" id="GGC90535.1"/>
    </source>
</evidence>
<gene>
    <name evidence="11" type="primary">pepO</name>
    <name evidence="11" type="ORF">GCM10011396_42210</name>
</gene>
<dbReference type="InterPro" id="IPR024079">
    <property type="entry name" value="MetalloPept_cat_dom_sf"/>
</dbReference>
<keyword evidence="8" id="KW-0732">Signal</keyword>
<dbReference type="Proteomes" id="UP000637423">
    <property type="component" value="Unassembled WGS sequence"/>
</dbReference>
<keyword evidence="7" id="KW-0482">Metalloprotease</keyword>
<dbReference type="PROSITE" id="PS51885">
    <property type="entry name" value="NEPRILYSIN"/>
    <property type="match status" value="1"/>
</dbReference>
<dbReference type="InterPro" id="IPR000718">
    <property type="entry name" value="Peptidase_M13"/>
</dbReference>
<evidence type="ECO:0000256" key="7">
    <source>
        <dbReference type="ARBA" id="ARBA00023049"/>
    </source>
</evidence>
<evidence type="ECO:0000313" key="12">
    <source>
        <dbReference type="Proteomes" id="UP000637423"/>
    </source>
</evidence>
<dbReference type="Gene3D" id="3.40.390.10">
    <property type="entry name" value="Collagenase (Catalytic Domain)"/>
    <property type="match status" value="1"/>
</dbReference>
<comment type="similarity">
    <text evidence="2">Belongs to the peptidase M13 family.</text>
</comment>
<evidence type="ECO:0000256" key="5">
    <source>
        <dbReference type="ARBA" id="ARBA00022801"/>
    </source>
</evidence>
<comment type="cofactor">
    <cofactor evidence="1">
        <name>Zn(2+)</name>
        <dbReference type="ChEBI" id="CHEBI:29105"/>
    </cofactor>
</comment>
<keyword evidence="12" id="KW-1185">Reference proteome</keyword>
<dbReference type="EMBL" id="BMED01000005">
    <property type="protein sequence ID" value="GGC90535.1"/>
    <property type="molecule type" value="Genomic_DNA"/>
</dbReference>
<keyword evidence="4" id="KW-0479">Metal-binding</keyword>
<feature type="domain" description="Peptidase M13 C-terminal" evidence="9">
    <location>
        <begin position="485"/>
        <end position="686"/>
    </location>
</feature>
<dbReference type="GO" id="GO:0046872">
    <property type="term" value="F:metal ion binding"/>
    <property type="evidence" value="ECO:0007669"/>
    <property type="project" value="UniProtKB-KW"/>
</dbReference>
<dbReference type="InterPro" id="IPR008753">
    <property type="entry name" value="Peptidase_M13_N"/>
</dbReference>
<dbReference type="Gene3D" id="1.10.1380.10">
    <property type="entry name" value="Neutral endopeptidase , domain2"/>
    <property type="match status" value="1"/>
</dbReference>